<sequence length="877" mass="91257">MPIATALGFDVGGIAEDEGRRRVAIDGARGDATDLPAGPSFTGAVSSAGSVMNVHISSPSSESAALLPSSTPASAPHLVLDIGGIGTGGFPTLPTRTSVQAHFTARLYHTLNTLILNKLHTLRKCMFVGVFGVLNASSSAPLTLLNSGTANGNGNGDGDEGRAAGVRLRKLKLSVEELERAGWDLEAYVDGLGSLRLLATSTEAENANATNVNEDMNANWADRGVYIVLEVMIFIQRVTPALYTSAQAHIPHLAPTLALGTLSARALAASGVAGMVASVMGYSLVGGIGRALDGFMCPSNYTSKSTTKCTLLPSPISSSSLSPSRSPSSPSPTVPLSPGFPPSQSSSSSSSSSEMSTLLGSPQISRSSTKADVNSPNTCVKPLFDRDNYGSTSTSSSRATFVDIGDDECGGGGGGKTHMPRSDSATDAPSRVDEEVEEDARQGVDDEAETWCLRALLIMALVLPPIMSLWLAPDRLLGLLRPKHHTTNYEDSIVRNGIAGGGGGEEDEMDQVIRLAATYLRVAAQGLPAFGVVEVMKRYLGAKGHGWIHPSVLTALNPVVLGLNYLLVDGPLPSLRLGFAAAPAITAGTYNALAVGMCLLYLSQHRFERSGRQAQGVEGDGGEVGEIEGGEEPPLLPTKKRDAPPSHHTRKKSKARRELGCMSALVKESLKCVGANAAQVWSKDLVAFVACLLGPSTLAAQSVLLATVSTAHLVPAAARGVCVARLKKHVDEKDIRRARVVGLVGFAFTVLGVFFLSTAAVLCSSSIAQLVSPDEGVVRIATRVFPTIAVYIAAQGIGAWVDGGLSAFGYPMLFPSLVASADYCVGLPLGVYLIFFSNARNGAGEWGIEGIWAGLALGQAAGCVVGGVVLLRCFLWG</sequence>
<feature type="compositionally biased region" description="Low complexity" evidence="2">
    <location>
        <begin position="315"/>
        <end position="328"/>
    </location>
</feature>
<dbReference type="OrthoDB" id="2126698at2759"/>
<dbReference type="InterPro" id="IPR002528">
    <property type="entry name" value="MATE_fam"/>
</dbReference>
<feature type="transmembrane region" description="Helical" evidence="3">
    <location>
        <begin position="813"/>
        <end position="835"/>
    </location>
</feature>
<feature type="region of interest" description="Disordered" evidence="2">
    <location>
        <begin position="315"/>
        <end position="443"/>
    </location>
</feature>
<name>A0A9P5ZM14_PLEER</name>
<dbReference type="Proteomes" id="UP000807025">
    <property type="component" value="Unassembled WGS sequence"/>
</dbReference>
<accession>A0A9P5ZM14</accession>
<evidence type="ECO:0000256" key="3">
    <source>
        <dbReference type="SAM" id="Phobius"/>
    </source>
</evidence>
<feature type="compositionally biased region" description="Acidic residues" evidence="2">
    <location>
        <begin position="620"/>
        <end position="631"/>
    </location>
</feature>
<evidence type="ECO:0008006" key="6">
    <source>
        <dbReference type="Google" id="ProtNLM"/>
    </source>
</evidence>
<keyword evidence="3" id="KW-0472">Membrane</keyword>
<proteinExistence type="inferred from homology"/>
<feature type="transmembrane region" description="Helical" evidence="3">
    <location>
        <begin position="546"/>
        <end position="567"/>
    </location>
</feature>
<keyword evidence="3" id="KW-1133">Transmembrane helix</keyword>
<feature type="transmembrane region" description="Helical" evidence="3">
    <location>
        <begin position="579"/>
        <end position="602"/>
    </location>
</feature>
<comment type="similarity">
    <text evidence="1">Belongs to the multi antimicrobial extrusion (MATE) (TC 2.A.66.1) family.</text>
</comment>
<feature type="compositionally biased region" description="Polar residues" evidence="2">
    <location>
        <begin position="363"/>
        <end position="378"/>
    </location>
</feature>
<organism evidence="4 5">
    <name type="scientific">Pleurotus eryngii</name>
    <name type="common">Boletus of the steppes</name>
    <dbReference type="NCBI Taxonomy" id="5323"/>
    <lineage>
        <taxon>Eukaryota</taxon>
        <taxon>Fungi</taxon>
        <taxon>Dikarya</taxon>
        <taxon>Basidiomycota</taxon>
        <taxon>Agaricomycotina</taxon>
        <taxon>Agaricomycetes</taxon>
        <taxon>Agaricomycetidae</taxon>
        <taxon>Agaricales</taxon>
        <taxon>Pleurotineae</taxon>
        <taxon>Pleurotaceae</taxon>
        <taxon>Pleurotus</taxon>
    </lineage>
</organism>
<evidence type="ECO:0000256" key="1">
    <source>
        <dbReference type="ARBA" id="ARBA00010199"/>
    </source>
</evidence>
<dbReference type="GO" id="GO:0042910">
    <property type="term" value="F:xenobiotic transmembrane transporter activity"/>
    <property type="evidence" value="ECO:0007669"/>
    <property type="project" value="InterPro"/>
</dbReference>
<dbReference type="AlphaFoldDB" id="A0A9P5ZM14"/>
<evidence type="ECO:0000313" key="5">
    <source>
        <dbReference type="Proteomes" id="UP000807025"/>
    </source>
</evidence>
<feature type="compositionally biased region" description="Low complexity" evidence="2">
    <location>
        <begin position="342"/>
        <end position="362"/>
    </location>
</feature>
<evidence type="ECO:0000313" key="4">
    <source>
        <dbReference type="EMBL" id="KAF9490752.1"/>
    </source>
</evidence>
<feature type="transmembrane region" description="Helical" evidence="3">
    <location>
        <begin position="453"/>
        <end position="472"/>
    </location>
</feature>
<dbReference type="GO" id="GO:0016020">
    <property type="term" value="C:membrane"/>
    <property type="evidence" value="ECO:0007669"/>
    <property type="project" value="InterPro"/>
</dbReference>
<dbReference type="GO" id="GO:0015297">
    <property type="term" value="F:antiporter activity"/>
    <property type="evidence" value="ECO:0007669"/>
    <property type="project" value="InterPro"/>
</dbReference>
<dbReference type="EMBL" id="MU154634">
    <property type="protein sequence ID" value="KAF9490752.1"/>
    <property type="molecule type" value="Genomic_DNA"/>
</dbReference>
<dbReference type="PANTHER" id="PTHR11206">
    <property type="entry name" value="MULTIDRUG RESISTANCE PROTEIN"/>
    <property type="match status" value="1"/>
</dbReference>
<feature type="compositionally biased region" description="Pro residues" evidence="2">
    <location>
        <begin position="329"/>
        <end position="341"/>
    </location>
</feature>
<comment type="caution">
    <text evidence="4">The sequence shown here is derived from an EMBL/GenBank/DDBJ whole genome shotgun (WGS) entry which is preliminary data.</text>
</comment>
<protein>
    <recommendedName>
        <fullName evidence="6">MATE efflux family protein</fullName>
    </recommendedName>
</protein>
<feature type="region of interest" description="Disordered" evidence="2">
    <location>
        <begin position="612"/>
        <end position="655"/>
    </location>
</feature>
<evidence type="ECO:0000256" key="2">
    <source>
        <dbReference type="SAM" id="MobiDB-lite"/>
    </source>
</evidence>
<keyword evidence="5" id="KW-1185">Reference proteome</keyword>
<feature type="transmembrane region" description="Helical" evidence="3">
    <location>
        <begin position="740"/>
        <end position="768"/>
    </location>
</feature>
<feature type="compositionally biased region" description="Polar residues" evidence="2">
    <location>
        <begin position="389"/>
        <end position="399"/>
    </location>
</feature>
<gene>
    <name evidence="4" type="ORF">BDN71DRAFT_154961</name>
</gene>
<dbReference type="Pfam" id="PF01554">
    <property type="entry name" value="MatE"/>
    <property type="match status" value="1"/>
</dbReference>
<feature type="transmembrane region" description="Helical" evidence="3">
    <location>
        <begin position="855"/>
        <end position="875"/>
    </location>
</feature>
<feature type="transmembrane region" description="Helical" evidence="3">
    <location>
        <begin position="780"/>
        <end position="801"/>
    </location>
</feature>
<reference evidence="4" key="1">
    <citation type="submission" date="2020-11" db="EMBL/GenBank/DDBJ databases">
        <authorList>
            <consortium name="DOE Joint Genome Institute"/>
            <person name="Ahrendt S."/>
            <person name="Riley R."/>
            <person name="Andreopoulos W."/>
            <person name="Labutti K."/>
            <person name="Pangilinan J."/>
            <person name="Ruiz-Duenas F.J."/>
            <person name="Barrasa J.M."/>
            <person name="Sanchez-Garcia M."/>
            <person name="Camarero S."/>
            <person name="Miyauchi S."/>
            <person name="Serrano A."/>
            <person name="Linde D."/>
            <person name="Babiker R."/>
            <person name="Drula E."/>
            <person name="Ayuso-Fernandez I."/>
            <person name="Pacheco R."/>
            <person name="Padilla G."/>
            <person name="Ferreira P."/>
            <person name="Barriuso J."/>
            <person name="Kellner H."/>
            <person name="Castanera R."/>
            <person name="Alfaro M."/>
            <person name="Ramirez L."/>
            <person name="Pisabarro A.G."/>
            <person name="Kuo A."/>
            <person name="Tritt A."/>
            <person name="Lipzen A."/>
            <person name="He G."/>
            <person name="Yan M."/>
            <person name="Ng V."/>
            <person name="Cullen D."/>
            <person name="Martin F."/>
            <person name="Rosso M.-N."/>
            <person name="Henrissat B."/>
            <person name="Hibbett D."/>
            <person name="Martinez A.T."/>
            <person name="Grigoriev I.V."/>
        </authorList>
    </citation>
    <scope>NUCLEOTIDE SEQUENCE</scope>
    <source>
        <strain evidence="4">ATCC 90797</strain>
    </source>
</reference>
<keyword evidence="3" id="KW-0812">Transmembrane</keyword>